<dbReference type="Gene3D" id="3.40.190.10">
    <property type="entry name" value="Periplasmic binding protein-like II"/>
    <property type="match status" value="1"/>
</dbReference>
<accession>A0ABV5W1X6</accession>
<dbReference type="EMBL" id="JBHMAG010000016">
    <property type="protein sequence ID" value="MFB9754561.1"/>
    <property type="molecule type" value="Genomic_DNA"/>
</dbReference>
<dbReference type="PANTHER" id="PTHR43649:SF12">
    <property type="entry name" value="DIACETYLCHITOBIOSE BINDING PROTEIN DASA"/>
    <property type="match status" value="1"/>
</dbReference>
<keyword evidence="3" id="KW-0804">Transcription</keyword>
<dbReference type="Pfam" id="PF00392">
    <property type="entry name" value="GntR"/>
    <property type="match status" value="1"/>
</dbReference>
<evidence type="ECO:0000256" key="3">
    <source>
        <dbReference type="ARBA" id="ARBA00023163"/>
    </source>
</evidence>
<dbReference type="CDD" id="cd07377">
    <property type="entry name" value="WHTH_GntR"/>
    <property type="match status" value="1"/>
</dbReference>
<dbReference type="Proteomes" id="UP001589619">
    <property type="component" value="Unassembled WGS sequence"/>
</dbReference>
<reference evidence="5 6" key="1">
    <citation type="submission" date="2024-09" db="EMBL/GenBank/DDBJ databases">
        <authorList>
            <person name="Sun Q."/>
            <person name="Mori K."/>
        </authorList>
    </citation>
    <scope>NUCLEOTIDE SEQUENCE [LARGE SCALE GENOMIC DNA]</scope>
    <source>
        <strain evidence="5 6">JCM 12520</strain>
    </source>
</reference>
<dbReference type="PANTHER" id="PTHR43649">
    <property type="entry name" value="ARABINOSE-BINDING PROTEIN-RELATED"/>
    <property type="match status" value="1"/>
</dbReference>
<organism evidence="5 6">
    <name type="scientific">Paenibacillus hodogayensis</name>
    <dbReference type="NCBI Taxonomy" id="279208"/>
    <lineage>
        <taxon>Bacteria</taxon>
        <taxon>Bacillati</taxon>
        <taxon>Bacillota</taxon>
        <taxon>Bacilli</taxon>
        <taxon>Bacillales</taxon>
        <taxon>Paenibacillaceae</taxon>
        <taxon>Paenibacillus</taxon>
    </lineage>
</organism>
<feature type="domain" description="HTH gntR-type" evidence="4">
    <location>
        <begin position="10"/>
        <end position="78"/>
    </location>
</feature>
<evidence type="ECO:0000256" key="2">
    <source>
        <dbReference type="ARBA" id="ARBA00023125"/>
    </source>
</evidence>
<proteinExistence type="predicted"/>
<keyword evidence="6" id="KW-1185">Reference proteome</keyword>
<evidence type="ECO:0000313" key="5">
    <source>
        <dbReference type="EMBL" id="MFB9754561.1"/>
    </source>
</evidence>
<dbReference type="Pfam" id="PF01547">
    <property type="entry name" value="SBP_bac_1"/>
    <property type="match status" value="1"/>
</dbReference>
<protein>
    <submittedName>
        <fullName evidence="5">Extracellular solute-binding protein</fullName>
    </submittedName>
</protein>
<dbReference type="SUPFAM" id="SSF53850">
    <property type="entry name" value="Periplasmic binding protein-like II"/>
    <property type="match status" value="1"/>
</dbReference>
<keyword evidence="1" id="KW-0805">Transcription regulation</keyword>
<dbReference type="InterPro" id="IPR000524">
    <property type="entry name" value="Tscrpt_reg_HTH_GntR"/>
</dbReference>
<dbReference type="SUPFAM" id="SSF46785">
    <property type="entry name" value="Winged helix' DNA-binding domain"/>
    <property type="match status" value="1"/>
</dbReference>
<dbReference type="InterPro" id="IPR006059">
    <property type="entry name" value="SBP"/>
</dbReference>
<dbReference type="InterPro" id="IPR036388">
    <property type="entry name" value="WH-like_DNA-bd_sf"/>
</dbReference>
<evidence type="ECO:0000259" key="4">
    <source>
        <dbReference type="PROSITE" id="PS50949"/>
    </source>
</evidence>
<evidence type="ECO:0000313" key="6">
    <source>
        <dbReference type="Proteomes" id="UP001589619"/>
    </source>
</evidence>
<comment type="caution">
    <text evidence="5">The sequence shown here is derived from an EMBL/GenBank/DDBJ whole genome shotgun (WGS) entry which is preliminary data.</text>
</comment>
<dbReference type="InterPro" id="IPR050490">
    <property type="entry name" value="Bact_solute-bd_prot1"/>
</dbReference>
<dbReference type="InterPro" id="IPR036390">
    <property type="entry name" value="WH_DNA-bd_sf"/>
</dbReference>
<gene>
    <name evidence="5" type="ORF">ACFFNY_23580</name>
</gene>
<dbReference type="SMART" id="SM00345">
    <property type="entry name" value="HTH_GNTR"/>
    <property type="match status" value="1"/>
</dbReference>
<dbReference type="RefSeq" id="WP_344909150.1">
    <property type="nucleotide sequence ID" value="NZ_BAAAYO010000008.1"/>
</dbReference>
<dbReference type="PROSITE" id="PS50949">
    <property type="entry name" value="HTH_GNTR"/>
    <property type="match status" value="1"/>
</dbReference>
<dbReference type="Gene3D" id="1.10.10.10">
    <property type="entry name" value="Winged helix-like DNA-binding domain superfamily/Winged helix DNA-binding domain"/>
    <property type="match status" value="1"/>
</dbReference>
<keyword evidence="2" id="KW-0238">DNA-binding</keyword>
<evidence type="ECO:0000256" key="1">
    <source>
        <dbReference type="ARBA" id="ARBA00023015"/>
    </source>
</evidence>
<name>A0ABV5W1X6_9BACL</name>
<sequence length="451" mass="51434">MQKPSRRTHRDRMQKMVHSLREEIFSGKYAPDTFLPAEKVLADRFDVGTNSVSKALDILAEEGLIVKTRRVGSKVIKKETVHFGVHTKMNRDLDLATLLSEFHKDYPHIQINPIAITDDYRASNMTDDLLSTGRFDMILMNQIYYQNMRENDRLDMLQPLPLQSGVYPSIQDKLLEDGTSYVRLLAYSPVILCYNKEHFQEAGLLEPHSGWTWKDLLHHSDVLSKGAERYGFYFDFQNSFNRWPIILLQKILHKEKGKERKDRLSADDVMEVLKFSRTLLETASVMPGLLSSGTALTLFAEGKISMFMSTYFLLNEFKEASIPYDIAPLPHFTDPRTLLIWQGVAIYSKTSVPEAAQVFVDFLSSHKGQEIIQRNTLSIPGSGTVADLPLGAGLNAPSRYQLYREIIPTYRTISESQLSIKAIEAIHQLLQLFSSGIAGEEEVREKLKAWL</sequence>